<proteinExistence type="inferred from homology"/>
<comment type="caution">
    <text evidence="6">The sequence shown here is derived from an EMBL/GenBank/DDBJ whole genome shotgun (WGS) entry which is preliminary data.</text>
</comment>
<evidence type="ECO:0000256" key="2">
    <source>
        <dbReference type="ARBA" id="ARBA00022723"/>
    </source>
</evidence>
<dbReference type="CDD" id="cd16277">
    <property type="entry name" value="metallo-hydrolase-like_MBL-fold"/>
    <property type="match status" value="1"/>
</dbReference>
<dbReference type="SMART" id="SM00849">
    <property type="entry name" value="Lactamase_B"/>
    <property type="match status" value="1"/>
</dbReference>
<evidence type="ECO:0000313" key="7">
    <source>
        <dbReference type="Proteomes" id="UP001156670"/>
    </source>
</evidence>
<dbReference type="RefSeq" id="WP_284322136.1">
    <property type="nucleotide sequence ID" value="NZ_BSOB01000046.1"/>
</dbReference>
<gene>
    <name evidence="6" type="ORF">GCM10007901_33920</name>
</gene>
<dbReference type="InterPro" id="IPR051013">
    <property type="entry name" value="MBL_superfamily_lactonases"/>
</dbReference>
<dbReference type="InterPro" id="IPR036866">
    <property type="entry name" value="RibonucZ/Hydroxyglut_hydro"/>
</dbReference>
<dbReference type="Gene3D" id="3.60.15.10">
    <property type="entry name" value="Ribonuclease Z/Hydroxyacylglutathione hydrolase-like"/>
    <property type="match status" value="1"/>
</dbReference>
<dbReference type="PANTHER" id="PTHR42978:SF6">
    <property type="entry name" value="QUORUM-QUENCHING LACTONASE YTNP-RELATED"/>
    <property type="match status" value="1"/>
</dbReference>
<evidence type="ECO:0000313" key="6">
    <source>
        <dbReference type="EMBL" id="GLQ94440.1"/>
    </source>
</evidence>
<dbReference type="InterPro" id="IPR001279">
    <property type="entry name" value="Metallo-B-lactamas"/>
</dbReference>
<organism evidence="6 7">
    <name type="scientific">Dyella acidisoli</name>
    <dbReference type="NCBI Taxonomy" id="1867834"/>
    <lineage>
        <taxon>Bacteria</taxon>
        <taxon>Pseudomonadati</taxon>
        <taxon>Pseudomonadota</taxon>
        <taxon>Gammaproteobacteria</taxon>
        <taxon>Lysobacterales</taxon>
        <taxon>Rhodanobacteraceae</taxon>
        <taxon>Dyella</taxon>
    </lineage>
</organism>
<reference evidence="7" key="1">
    <citation type="journal article" date="2019" name="Int. J. Syst. Evol. Microbiol.">
        <title>The Global Catalogue of Microorganisms (GCM) 10K type strain sequencing project: providing services to taxonomists for standard genome sequencing and annotation.</title>
        <authorList>
            <consortium name="The Broad Institute Genomics Platform"/>
            <consortium name="The Broad Institute Genome Sequencing Center for Infectious Disease"/>
            <person name="Wu L."/>
            <person name="Ma J."/>
        </authorList>
    </citation>
    <scope>NUCLEOTIDE SEQUENCE [LARGE SCALE GENOMIC DNA]</scope>
    <source>
        <strain evidence="7">NBRC 111980</strain>
    </source>
</reference>
<accession>A0ABQ5XVM1</accession>
<dbReference type="Pfam" id="PF00753">
    <property type="entry name" value="Lactamase_B"/>
    <property type="match status" value="1"/>
</dbReference>
<comment type="similarity">
    <text evidence="1">Belongs to the metallo-beta-lactamase superfamily.</text>
</comment>
<evidence type="ECO:0000259" key="5">
    <source>
        <dbReference type="SMART" id="SM00849"/>
    </source>
</evidence>
<keyword evidence="3" id="KW-0378">Hydrolase</keyword>
<keyword evidence="7" id="KW-1185">Reference proteome</keyword>
<feature type="domain" description="Metallo-beta-lactamase" evidence="5">
    <location>
        <begin position="55"/>
        <end position="261"/>
    </location>
</feature>
<dbReference type="SUPFAM" id="SSF56281">
    <property type="entry name" value="Metallo-hydrolase/oxidoreductase"/>
    <property type="match status" value="1"/>
</dbReference>
<dbReference type="EMBL" id="BSOB01000046">
    <property type="protein sequence ID" value="GLQ94440.1"/>
    <property type="molecule type" value="Genomic_DNA"/>
</dbReference>
<protein>
    <submittedName>
        <fullName evidence="6">MBL fold metallo-hydrolase</fullName>
    </submittedName>
</protein>
<dbReference type="Proteomes" id="UP001156670">
    <property type="component" value="Unassembled WGS sequence"/>
</dbReference>
<evidence type="ECO:0000256" key="3">
    <source>
        <dbReference type="ARBA" id="ARBA00022801"/>
    </source>
</evidence>
<keyword evidence="2" id="KW-0479">Metal-binding</keyword>
<dbReference type="PANTHER" id="PTHR42978">
    <property type="entry name" value="QUORUM-QUENCHING LACTONASE YTNP-RELATED-RELATED"/>
    <property type="match status" value="1"/>
</dbReference>
<evidence type="ECO:0000256" key="1">
    <source>
        <dbReference type="ARBA" id="ARBA00007749"/>
    </source>
</evidence>
<name>A0ABQ5XVM1_9GAMM</name>
<keyword evidence="4" id="KW-0862">Zinc</keyword>
<sequence length="281" mass="31448">MLSWQVGRVKITRIVEMDLPVPVECVRQATAAELRKLAWLYPHFVSEDDSILKLSVHALLVEAPGLRLVVDTCVGNDRPREITGGEPLATPFLQHLDEAGWSRDGVDAVVCTHLHVDHVGWNTMLENGKWVPTFPKARYLIGRQEYEFWRTYDDEEQQTMLGDSIKPVFDAGLVQLVELDHVISPEIRLTPSIGHTPGHVSVMIESEGERAVITGDMTHHPCQLAHPDWMFGDSDPDAAVLTRWRLFAEWADRPTLVIGTHFAAPTAGRVVRDGAAFRLAV</sequence>
<evidence type="ECO:0000256" key="4">
    <source>
        <dbReference type="ARBA" id="ARBA00022833"/>
    </source>
</evidence>